<dbReference type="Proteomes" id="UP000199392">
    <property type="component" value="Unassembled WGS sequence"/>
</dbReference>
<dbReference type="EMBL" id="FOZW01000027">
    <property type="protein sequence ID" value="SFT26970.1"/>
    <property type="molecule type" value="Genomic_DNA"/>
</dbReference>
<dbReference type="InterPro" id="IPR001584">
    <property type="entry name" value="Integrase_cat-core"/>
</dbReference>
<evidence type="ECO:0000259" key="2">
    <source>
        <dbReference type="PROSITE" id="PS50994"/>
    </source>
</evidence>
<organism evidence="3 4">
    <name type="scientific">Alloyangia pacifica</name>
    <dbReference type="NCBI Taxonomy" id="311180"/>
    <lineage>
        <taxon>Bacteria</taxon>
        <taxon>Pseudomonadati</taxon>
        <taxon>Pseudomonadota</taxon>
        <taxon>Alphaproteobacteria</taxon>
        <taxon>Rhodobacterales</taxon>
        <taxon>Roseobacteraceae</taxon>
        <taxon>Alloyangia</taxon>
    </lineage>
</organism>
<dbReference type="PROSITE" id="PS50994">
    <property type="entry name" value="INTEGRASE"/>
    <property type="match status" value="1"/>
</dbReference>
<evidence type="ECO:0000313" key="3">
    <source>
        <dbReference type="EMBL" id="SFT26970.1"/>
    </source>
</evidence>
<reference evidence="4" key="1">
    <citation type="submission" date="2016-10" db="EMBL/GenBank/DDBJ databases">
        <authorList>
            <person name="Varghese N."/>
            <person name="Submissions S."/>
        </authorList>
    </citation>
    <scope>NUCLEOTIDE SEQUENCE [LARGE SCALE GENOMIC DNA]</scope>
    <source>
        <strain evidence="4">DSM 26894</strain>
    </source>
</reference>
<gene>
    <name evidence="3" type="ORF">SAMN04488050_1277</name>
</gene>
<dbReference type="InterPro" id="IPR036397">
    <property type="entry name" value="RNaseH_sf"/>
</dbReference>
<protein>
    <submittedName>
        <fullName evidence="3">Integrase core domain-containing protein</fullName>
    </submittedName>
</protein>
<keyword evidence="4" id="KW-1185">Reference proteome</keyword>
<evidence type="ECO:0000256" key="1">
    <source>
        <dbReference type="SAM" id="MobiDB-lite"/>
    </source>
</evidence>
<dbReference type="SUPFAM" id="SSF53098">
    <property type="entry name" value="Ribonuclease H-like"/>
    <property type="match status" value="1"/>
</dbReference>
<dbReference type="InterPro" id="IPR012337">
    <property type="entry name" value="RNaseH-like_sf"/>
</dbReference>
<dbReference type="GO" id="GO:0015074">
    <property type="term" value="P:DNA integration"/>
    <property type="evidence" value="ECO:0007669"/>
    <property type="project" value="InterPro"/>
</dbReference>
<accession>A0A1I6WLW3</accession>
<proteinExistence type="predicted"/>
<feature type="domain" description="Integrase catalytic" evidence="2">
    <location>
        <begin position="316"/>
        <end position="530"/>
    </location>
</feature>
<evidence type="ECO:0000313" key="4">
    <source>
        <dbReference type="Proteomes" id="UP000199392"/>
    </source>
</evidence>
<dbReference type="STRING" id="311180.SAMN04488050_1277"/>
<sequence length="731" mass="82320">MAAPFGQRHHLLEAGCAFRVGPRHGSVVETRPEGYLVAWEEWSDPETGVVTARAHQLLTYDRVEADNRHGQLVVLSRPRVAESSPDDILRHWRTHEEVSRMLVRKSCALAAEELIAEDRMGHRRKEFEDNGELIVARARSVHGRLVASMGRPTRRGNTRTVYGADAIRNPFQFKLELKNDDPKTKGTSIYNWLRKLKEQGEDGLFDAYRRCGGKSGHTEELADFVTSVIDGLIDLERPSISSLHDSVLAAIQAENASRFSAELPLPSLSNRVSKAFVKRQADRLGRAAYAIRSNGFDKAYRDMHALGVGITTLRALERVEIDEYTIDLTLLLRLTGIFKLLAPHEVEALRLDGKARRVVISAAIDVHTRCLLALQIVPEGTPDTLRQTLEMIYTDKTSLSDATGCRNDWLQHGAPEEVVLDRGSSYISDDAYHVLASLGITNIGSPAGKPWLKAHIERVFRTLHDLFLQRFSGRNFSNTVERAENDPAARATLTLDEFLGWIVRWTVDGYHNRRHDGLGMTPLQAWEEATSYMPPRKLTSREMRLAFGTRLNRKLGRHGLTVMHVNYQNDALAQLWLARGNEWLEICFWGGDVGSIEVRAGNGEWMTVSAADERWIGKDEFELRAWLEKRRTKDPEAEEARLTVIHELDERSKALKVAKGLFARPRTANGVELTEAHFARHMDTSERRYTAEPYRDLLADEVLDESHPVGVAGAASNPSFADMPDDADLLE</sequence>
<dbReference type="RefSeq" id="WP_092431373.1">
    <property type="nucleotide sequence ID" value="NZ_FNCL01000031.1"/>
</dbReference>
<feature type="region of interest" description="Disordered" evidence="1">
    <location>
        <begin position="709"/>
        <end position="731"/>
    </location>
</feature>
<dbReference type="Gene3D" id="3.30.420.10">
    <property type="entry name" value="Ribonuclease H-like superfamily/Ribonuclease H"/>
    <property type="match status" value="1"/>
</dbReference>
<dbReference type="GO" id="GO:0003676">
    <property type="term" value="F:nucleic acid binding"/>
    <property type="evidence" value="ECO:0007669"/>
    <property type="project" value="InterPro"/>
</dbReference>
<name>A0A1I6WLW3_9RHOB</name>
<dbReference type="AlphaFoldDB" id="A0A1I6WLW3"/>
<dbReference type="OrthoDB" id="9814072at2"/>